<proteinExistence type="inferred from homology"/>
<dbReference type="GO" id="GO:0004359">
    <property type="term" value="F:glutaminase activity"/>
    <property type="evidence" value="ECO:0007669"/>
    <property type="project" value="RHEA"/>
</dbReference>
<keyword evidence="5 11" id="KW-0547">Nucleotide-binding</keyword>
<dbReference type="STRING" id="1123231.SAMN02745189_00759"/>
<dbReference type="SUPFAM" id="SSF52021">
    <property type="entry name" value="Carbamoyl phosphate synthetase, small subunit N-terminal domain"/>
    <property type="match status" value="1"/>
</dbReference>
<dbReference type="GO" id="GO:0006207">
    <property type="term" value="P:'de novo' pyrimidine nucleobase biosynthetic process"/>
    <property type="evidence" value="ECO:0007669"/>
    <property type="project" value="InterPro"/>
</dbReference>
<dbReference type="EC" id="6.3.5.5" evidence="11"/>
<dbReference type="FunFam" id="3.40.50.880:FF:000029">
    <property type="entry name" value="Carbamoyl-phosphate synthase small chain"/>
    <property type="match status" value="1"/>
</dbReference>
<dbReference type="InterPro" id="IPR036480">
    <property type="entry name" value="CarbP_synth_ssu_N_sf"/>
</dbReference>
<dbReference type="SMART" id="SM01097">
    <property type="entry name" value="CPSase_sm_chain"/>
    <property type="match status" value="1"/>
</dbReference>
<keyword evidence="11" id="KW-0028">Amino-acid biosynthesis</keyword>
<evidence type="ECO:0000259" key="12">
    <source>
        <dbReference type="SMART" id="SM01097"/>
    </source>
</evidence>
<evidence type="ECO:0000313" key="14">
    <source>
        <dbReference type="Proteomes" id="UP000184206"/>
    </source>
</evidence>
<feature type="binding site" evidence="11">
    <location>
        <position position="293"/>
    </location>
    <ligand>
        <name>L-glutamine</name>
        <dbReference type="ChEBI" id="CHEBI:58359"/>
    </ligand>
</feature>
<sequence>MLNDIRYLVLEDGTVYEGYKLGAEGESSGEIVFNTSMTGIQEIITDNSYTDQIITFSYPLVGSAGFNTEDSESLLPTAKGVVVREAVEHPSNFRSQENLDAFLKKYGIVGISGVDTRSITRRIRSTGVMKAMITDSADHEDTVRSLESFELPRDQVERVSTRTPYISTGRGHRVALIDFGKKENIVRSLNQRGCDVTVMPHDSTSEEIMQLKPDGVMLSNGPGNPEDVGAAVETIKSLIGRVPLFGICLGHQLIALAGGASSYKMKFGHRGGNQPVKNLAANKIEITSQNHGYAIVEDSLKDTDFEVTHIAINDGSIEGIRHKTEPVFSVQYHPEAAAGPHDSSYLFDEFMDLMTTEGGRQNV</sequence>
<gene>
    <name evidence="11" type="primary">carA</name>
    <name evidence="13" type="ORF">SAMN02745189_00759</name>
</gene>
<dbReference type="EMBL" id="FRCF01000002">
    <property type="protein sequence ID" value="SHL65612.1"/>
    <property type="molecule type" value="Genomic_DNA"/>
</dbReference>
<dbReference type="InterPro" id="IPR017926">
    <property type="entry name" value="GATASE"/>
</dbReference>
<evidence type="ECO:0000256" key="9">
    <source>
        <dbReference type="ARBA" id="ARBA00048816"/>
    </source>
</evidence>
<evidence type="ECO:0000256" key="5">
    <source>
        <dbReference type="ARBA" id="ARBA00022741"/>
    </source>
</evidence>
<feature type="binding site" evidence="11">
    <location>
        <position position="290"/>
    </location>
    <ligand>
        <name>L-glutamine</name>
        <dbReference type="ChEBI" id="CHEBI:58359"/>
    </ligand>
</feature>
<feature type="active site" evidence="11">
    <location>
        <position position="333"/>
    </location>
</feature>
<dbReference type="InterPro" id="IPR002474">
    <property type="entry name" value="CarbamoylP_synth_ssu_N"/>
</dbReference>
<evidence type="ECO:0000256" key="2">
    <source>
        <dbReference type="ARBA" id="ARBA00005077"/>
    </source>
</evidence>
<feature type="binding site" evidence="11">
    <location>
        <position position="223"/>
    </location>
    <ligand>
        <name>L-glutamine</name>
        <dbReference type="ChEBI" id="CHEBI:58359"/>
    </ligand>
</feature>
<dbReference type="InterPro" id="IPR006274">
    <property type="entry name" value="CarbamoylP_synth_ssu"/>
</dbReference>
<dbReference type="CDD" id="cd01744">
    <property type="entry name" value="GATase1_CPSase"/>
    <property type="match status" value="1"/>
</dbReference>
<comment type="pathway">
    <text evidence="1 11">Pyrimidine metabolism; UMP biosynthesis via de novo pathway; (S)-dihydroorotate from bicarbonate: step 1/3.</text>
</comment>
<dbReference type="NCBIfam" id="NF009475">
    <property type="entry name" value="PRK12838.1"/>
    <property type="match status" value="1"/>
</dbReference>
<evidence type="ECO:0000256" key="3">
    <source>
        <dbReference type="ARBA" id="ARBA00007800"/>
    </source>
</evidence>
<dbReference type="Proteomes" id="UP000184206">
    <property type="component" value="Unassembled WGS sequence"/>
</dbReference>
<comment type="catalytic activity">
    <reaction evidence="10 11">
        <text>L-glutamine + H2O = L-glutamate + NH4(+)</text>
        <dbReference type="Rhea" id="RHEA:15889"/>
        <dbReference type="ChEBI" id="CHEBI:15377"/>
        <dbReference type="ChEBI" id="CHEBI:28938"/>
        <dbReference type="ChEBI" id="CHEBI:29985"/>
        <dbReference type="ChEBI" id="CHEBI:58359"/>
    </reaction>
</comment>
<comment type="subunit">
    <text evidence="11">Composed of two chains; the small (or glutamine) chain promotes the hydrolysis of glutamine to ammonia, which is used by the large (or ammonia) chain to synthesize carbamoyl phosphate. Tetramer of heterodimers (alpha,beta)4.</text>
</comment>
<dbReference type="PROSITE" id="PS51273">
    <property type="entry name" value="GATASE_TYPE_1"/>
    <property type="match status" value="1"/>
</dbReference>
<feature type="binding site" evidence="11">
    <location>
        <position position="48"/>
    </location>
    <ligand>
        <name>L-glutamine</name>
        <dbReference type="ChEBI" id="CHEBI:58359"/>
    </ligand>
</feature>
<keyword evidence="7 11" id="KW-0315">Glutamine amidotransferase</keyword>
<dbReference type="PANTHER" id="PTHR43418:SF7">
    <property type="entry name" value="CARBAMOYL-PHOSPHATE SYNTHASE SMALL CHAIN"/>
    <property type="match status" value="1"/>
</dbReference>
<dbReference type="PRINTS" id="PR00099">
    <property type="entry name" value="CPSGATASE"/>
</dbReference>
<keyword evidence="4 11" id="KW-0436">Ligase</keyword>
<dbReference type="UniPathway" id="UPA00068">
    <property type="reaction ID" value="UER00171"/>
</dbReference>
<dbReference type="SUPFAM" id="SSF52317">
    <property type="entry name" value="Class I glutamine amidotransferase-like"/>
    <property type="match status" value="1"/>
</dbReference>
<dbReference type="InterPro" id="IPR050472">
    <property type="entry name" value="Anth_synth/Amidotransfase"/>
</dbReference>
<dbReference type="Pfam" id="PF00117">
    <property type="entry name" value="GATase"/>
    <property type="match status" value="1"/>
</dbReference>
<keyword evidence="11" id="KW-0055">Arginine biosynthesis</keyword>
<evidence type="ECO:0000256" key="11">
    <source>
        <dbReference type="HAMAP-Rule" id="MF_01209"/>
    </source>
</evidence>
<dbReference type="NCBIfam" id="TIGR01368">
    <property type="entry name" value="CPSaseIIsmall"/>
    <property type="match status" value="1"/>
</dbReference>
<dbReference type="UniPathway" id="UPA00070">
    <property type="reaction ID" value="UER00115"/>
</dbReference>
<dbReference type="HAMAP" id="MF_01209">
    <property type="entry name" value="CPSase_S_chain"/>
    <property type="match status" value="1"/>
</dbReference>
<comment type="pathway">
    <text evidence="2 11">Amino-acid biosynthesis; L-arginine biosynthesis; carbamoyl phosphate from bicarbonate: step 1/1.</text>
</comment>
<dbReference type="GO" id="GO:0004088">
    <property type="term" value="F:carbamoyl-phosphate synthase (glutamine-hydrolyzing) activity"/>
    <property type="evidence" value="ECO:0007669"/>
    <property type="project" value="UniProtKB-UniRule"/>
</dbReference>
<keyword evidence="14" id="KW-1185">Reference proteome</keyword>
<evidence type="ECO:0000256" key="8">
    <source>
        <dbReference type="ARBA" id="ARBA00022975"/>
    </source>
</evidence>
<dbReference type="PANTHER" id="PTHR43418">
    <property type="entry name" value="MULTIFUNCTIONAL TRYPTOPHAN BIOSYNTHESIS PROTEIN-RELATED"/>
    <property type="match status" value="1"/>
</dbReference>
<dbReference type="GO" id="GO:0006541">
    <property type="term" value="P:glutamine metabolic process"/>
    <property type="evidence" value="ECO:0007669"/>
    <property type="project" value="InterPro"/>
</dbReference>
<organism evidence="13 14">
    <name type="scientific">Lacicoccus alkaliphilus DSM 16010</name>
    <dbReference type="NCBI Taxonomy" id="1123231"/>
    <lineage>
        <taxon>Bacteria</taxon>
        <taxon>Bacillati</taxon>
        <taxon>Bacillota</taxon>
        <taxon>Bacilli</taxon>
        <taxon>Bacillales</taxon>
        <taxon>Salinicoccaceae</taxon>
        <taxon>Lacicoccus</taxon>
    </lineage>
</organism>
<evidence type="ECO:0000256" key="7">
    <source>
        <dbReference type="ARBA" id="ARBA00022962"/>
    </source>
</evidence>
<comment type="function">
    <text evidence="11">Small subunit of the glutamine-dependent carbamoyl phosphate synthetase (CPSase). CPSase catalyzes the formation of carbamoyl phosphate from the ammonia moiety of glutamine, carbonate, and phosphate donated by ATP, constituting the first step of 2 biosynthetic pathways, one leading to arginine and/or urea and the other to pyrimidine nucleotides. The small subunit (glutamine amidotransferase) binds and cleaves glutamine to supply the large subunit with the substrate ammonia.</text>
</comment>
<feature type="domain" description="Carbamoyl-phosphate synthase small subunit N-terminal" evidence="12">
    <location>
        <begin position="4"/>
        <end position="134"/>
    </location>
</feature>
<dbReference type="PRINTS" id="PR00096">
    <property type="entry name" value="GATASE"/>
</dbReference>
<evidence type="ECO:0000256" key="4">
    <source>
        <dbReference type="ARBA" id="ARBA00022598"/>
    </source>
</evidence>
<evidence type="ECO:0000313" key="13">
    <source>
        <dbReference type="EMBL" id="SHL65612.1"/>
    </source>
</evidence>
<feature type="active site" evidence="11">
    <location>
        <position position="335"/>
    </location>
</feature>
<reference evidence="13 14" key="1">
    <citation type="submission" date="2016-11" db="EMBL/GenBank/DDBJ databases">
        <authorList>
            <person name="Jaros S."/>
            <person name="Januszkiewicz K."/>
            <person name="Wedrychowicz H."/>
        </authorList>
    </citation>
    <scope>NUCLEOTIDE SEQUENCE [LARGE SCALE GENOMIC DNA]</scope>
    <source>
        <strain evidence="13 14">DSM 16010</strain>
    </source>
</reference>
<keyword evidence="8 11" id="KW-0665">Pyrimidine biosynthesis</keyword>
<feature type="region of interest" description="CPSase" evidence="11">
    <location>
        <begin position="1"/>
        <end position="172"/>
    </location>
</feature>
<protein>
    <recommendedName>
        <fullName evidence="11">Carbamoyl phosphate synthase small chain</fullName>
        <ecNumber evidence="11">6.3.5.5</ecNumber>
    </recommendedName>
    <alternativeName>
        <fullName evidence="11">Carbamoyl phosphate synthetase glutamine chain</fullName>
    </alternativeName>
</protein>
<name>A0A1M7CEF4_9BACL</name>
<evidence type="ECO:0000256" key="10">
    <source>
        <dbReference type="ARBA" id="ARBA00049285"/>
    </source>
</evidence>
<dbReference type="AlphaFoldDB" id="A0A1M7CEF4"/>
<feature type="binding site" evidence="11">
    <location>
        <position position="221"/>
    </location>
    <ligand>
        <name>L-glutamine</name>
        <dbReference type="ChEBI" id="CHEBI:58359"/>
    </ligand>
</feature>
<evidence type="ECO:0000256" key="6">
    <source>
        <dbReference type="ARBA" id="ARBA00022840"/>
    </source>
</evidence>
<keyword evidence="6 11" id="KW-0067">ATP-binding</keyword>
<dbReference type="GO" id="GO:0005524">
    <property type="term" value="F:ATP binding"/>
    <property type="evidence" value="ECO:0007669"/>
    <property type="project" value="UniProtKB-UniRule"/>
</dbReference>
<dbReference type="Gene3D" id="3.40.50.880">
    <property type="match status" value="1"/>
</dbReference>
<dbReference type="InterPro" id="IPR035686">
    <property type="entry name" value="CPSase_GATase1"/>
</dbReference>
<evidence type="ECO:0000256" key="1">
    <source>
        <dbReference type="ARBA" id="ARBA00004812"/>
    </source>
</evidence>
<dbReference type="PRINTS" id="PR00097">
    <property type="entry name" value="ANTSNTHASEII"/>
</dbReference>
<dbReference type="GO" id="GO:0044205">
    <property type="term" value="P:'de novo' UMP biosynthetic process"/>
    <property type="evidence" value="ECO:0007669"/>
    <property type="project" value="UniProtKB-UniRule"/>
</dbReference>
<dbReference type="OrthoDB" id="9804328at2"/>
<feature type="binding site" evidence="11">
    <location>
        <position position="292"/>
    </location>
    <ligand>
        <name>L-glutamine</name>
        <dbReference type="ChEBI" id="CHEBI:58359"/>
    </ligand>
</feature>
<comment type="similarity">
    <text evidence="3 11">Belongs to the CarA family.</text>
</comment>
<dbReference type="GO" id="GO:0006526">
    <property type="term" value="P:L-arginine biosynthetic process"/>
    <property type="evidence" value="ECO:0007669"/>
    <property type="project" value="UniProtKB-UniRule"/>
</dbReference>
<comment type="catalytic activity">
    <reaction evidence="9 11">
        <text>hydrogencarbonate + L-glutamine + 2 ATP + H2O = carbamoyl phosphate + L-glutamate + 2 ADP + phosphate + 2 H(+)</text>
        <dbReference type="Rhea" id="RHEA:18633"/>
        <dbReference type="ChEBI" id="CHEBI:15377"/>
        <dbReference type="ChEBI" id="CHEBI:15378"/>
        <dbReference type="ChEBI" id="CHEBI:17544"/>
        <dbReference type="ChEBI" id="CHEBI:29985"/>
        <dbReference type="ChEBI" id="CHEBI:30616"/>
        <dbReference type="ChEBI" id="CHEBI:43474"/>
        <dbReference type="ChEBI" id="CHEBI:58228"/>
        <dbReference type="ChEBI" id="CHEBI:58359"/>
        <dbReference type="ChEBI" id="CHEBI:456216"/>
        <dbReference type="EC" id="6.3.5.5"/>
    </reaction>
</comment>
<feature type="binding site" evidence="11">
    <location>
        <position position="252"/>
    </location>
    <ligand>
        <name>L-glutamine</name>
        <dbReference type="ChEBI" id="CHEBI:58359"/>
    </ligand>
</feature>
<dbReference type="RefSeq" id="WP_072708418.1">
    <property type="nucleotide sequence ID" value="NZ_FRCF01000002.1"/>
</dbReference>
<feature type="active site" description="Nucleophile" evidence="11">
    <location>
        <position position="248"/>
    </location>
</feature>
<dbReference type="InterPro" id="IPR029062">
    <property type="entry name" value="Class_I_gatase-like"/>
</dbReference>
<dbReference type="FunFam" id="3.50.30.20:FF:000001">
    <property type="entry name" value="Carbamoyl-phosphate synthase small chain"/>
    <property type="match status" value="1"/>
</dbReference>
<accession>A0A1M7CEF4</accession>
<dbReference type="Pfam" id="PF00988">
    <property type="entry name" value="CPSase_sm_chain"/>
    <property type="match status" value="1"/>
</dbReference>
<dbReference type="Gene3D" id="3.50.30.20">
    <property type="entry name" value="Carbamoyl-phosphate synthase small subunit, N-terminal domain"/>
    <property type="match status" value="1"/>
</dbReference>
<feature type="binding site" evidence="11">
    <location>
        <position position="249"/>
    </location>
    <ligand>
        <name>L-glutamine</name>
        <dbReference type="ChEBI" id="CHEBI:58359"/>
    </ligand>
</feature>